<evidence type="ECO:0008006" key="5">
    <source>
        <dbReference type="Google" id="ProtNLM"/>
    </source>
</evidence>
<evidence type="ECO:0000313" key="3">
    <source>
        <dbReference type="EMBL" id="KDQ60106.1"/>
    </source>
</evidence>
<evidence type="ECO:0000313" key="4">
    <source>
        <dbReference type="Proteomes" id="UP000027265"/>
    </source>
</evidence>
<name>A0A067QBX9_9AGAM</name>
<dbReference type="OrthoDB" id="2802667at2759"/>
<organism evidence="3 4">
    <name type="scientific">Jaapia argillacea MUCL 33604</name>
    <dbReference type="NCBI Taxonomy" id="933084"/>
    <lineage>
        <taxon>Eukaryota</taxon>
        <taxon>Fungi</taxon>
        <taxon>Dikarya</taxon>
        <taxon>Basidiomycota</taxon>
        <taxon>Agaricomycotina</taxon>
        <taxon>Agaricomycetes</taxon>
        <taxon>Agaricomycetidae</taxon>
        <taxon>Jaapiales</taxon>
        <taxon>Jaapiaceae</taxon>
        <taxon>Jaapia</taxon>
    </lineage>
</organism>
<proteinExistence type="predicted"/>
<feature type="signal peptide" evidence="2">
    <location>
        <begin position="1"/>
        <end position="20"/>
    </location>
</feature>
<gene>
    <name evidence="3" type="ORF">JAAARDRAFT_32486</name>
</gene>
<reference evidence="4" key="1">
    <citation type="journal article" date="2014" name="Proc. Natl. Acad. Sci. U.S.A.">
        <title>Extensive sampling of basidiomycete genomes demonstrates inadequacy of the white-rot/brown-rot paradigm for wood decay fungi.</title>
        <authorList>
            <person name="Riley R."/>
            <person name="Salamov A.A."/>
            <person name="Brown D.W."/>
            <person name="Nagy L.G."/>
            <person name="Floudas D."/>
            <person name="Held B.W."/>
            <person name="Levasseur A."/>
            <person name="Lombard V."/>
            <person name="Morin E."/>
            <person name="Otillar R."/>
            <person name="Lindquist E.A."/>
            <person name="Sun H."/>
            <person name="LaButti K.M."/>
            <person name="Schmutz J."/>
            <person name="Jabbour D."/>
            <person name="Luo H."/>
            <person name="Baker S.E."/>
            <person name="Pisabarro A.G."/>
            <person name="Walton J.D."/>
            <person name="Blanchette R.A."/>
            <person name="Henrissat B."/>
            <person name="Martin F."/>
            <person name="Cullen D."/>
            <person name="Hibbett D.S."/>
            <person name="Grigoriev I.V."/>
        </authorList>
    </citation>
    <scope>NUCLEOTIDE SEQUENCE [LARGE SCALE GENOMIC DNA]</scope>
    <source>
        <strain evidence="4">MUCL 33604</strain>
    </source>
</reference>
<feature type="chain" id="PRO_5001643906" description="Carbohydrate-binding module family 19 domain-containing protein" evidence="2">
    <location>
        <begin position="21"/>
        <end position="271"/>
    </location>
</feature>
<keyword evidence="4" id="KW-1185">Reference proteome</keyword>
<evidence type="ECO:0000256" key="2">
    <source>
        <dbReference type="SAM" id="SignalP"/>
    </source>
</evidence>
<evidence type="ECO:0000256" key="1">
    <source>
        <dbReference type="SAM" id="MobiDB-lite"/>
    </source>
</evidence>
<keyword evidence="2" id="KW-0732">Signal</keyword>
<dbReference type="InParanoid" id="A0A067QBX9"/>
<protein>
    <recommendedName>
        <fullName evidence="5">Carbohydrate-binding module family 19 domain-containing protein</fullName>
    </recommendedName>
</protein>
<dbReference type="AlphaFoldDB" id="A0A067QBX9"/>
<dbReference type="HOGENOM" id="CLU_082173_0_0_1"/>
<dbReference type="STRING" id="933084.A0A067QBX9"/>
<feature type="region of interest" description="Disordered" evidence="1">
    <location>
        <begin position="137"/>
        <end position="162"/>
    </location>
</feature>
<dbReference type="Proteomes" id="UP000027265">
    <property type="component" value="Unassembled WGS sequence"/>
</dbReference>
<accession>A0A067QBX9</accession>
<sequence>MIASKILFFLAASVVHVARAVPTPLDANTLLQNGQAAQILNAEFQNLTITDACDAGQLACISGRRALCTTNGTWETARCSLGHQCFALPSVRENGTFLACTSEVNAESIISATGVQGGIFANSTQISNSTEVPFPSINATSTSTSNSSSTSTSASTSATSPADSNAVTLTITINPTGTVTVPTETFTIPPSAAASFISSVINAGGSASIVSTATDASVTSTVTSTGSTSSTIPADSSSASAVQTGIAAVVGIPVITLTSQAAPTATPATGY</sequence>
<dbReference type="EMBL" id="KL197714">
    <property type="protein sequence ID" value="KDQ60106.1"/>
    <property type="molecule type" value="Genomic_DNA"/>
</dbReference>